<keyword evidence="5" id="KW-1185">Reference proteome</keyword>
<dbReference type="PANTHER" id="PTHR21549">
    <property type="entry name" value="MUTATED IN BLADDER CANCER 1"/>
    <property type="match status" value="1"/>
</dbReference>
<evidence type="ECO:0000256" key="2">
    <source>
        <dbReference type="SAM" id="Coils"/>
    </source>
</evidence>
<evidence type="ECO:0008006" key="6">
    <source>
        <dbReference type="Google" id="ProtNLM"/>
    </source>
</evidence>
<sequence>MEELKYESWAIARQLNALYQSVGQICGVHVTTIDISSSSCNTNRDIIRPTLVGNNIVDDEHRQQLLEELLQQDGLLRQQIRDLIAKLPIRSPDQAVTNGTTAVFGSTAPAAEALRHFLVSNGGETGGWDARDHGLFLQWRSRFRNNRQTFVSAVCDTVPGKNAAQVEAHEKWYQNLQRLRREQRQELDEWKRQKKLQEEEERKQASTECQQQQESDAWVAQWRRQRETVRQRLNRWKEEKALKAAEEPVMTAELLEEERKKEEAEQRRRMDQQYQKLVAYLWRMEQETAKVATETADEYLARLARKEKSQCSNSSKNLQLMAEQRQQRDREWLEQRRRQLLTRQQQQQPPKVASLRRAVSVPRDPQRVLRPTSAFMARLLPFTSDDAVPSSSSTAKRRPADSYILDIQSNSQISRHSIQKTNANCFNTKQVF</sequence>
<accession>A0A8J2WNT8</accession>
<gene>
    <name evidence="4" type="ORF">DGAL_LOCUS13638</name>
</gene>
<keyword evidence="1 2" id="KW-0175">Coiled coil</keyword>
<reference evidence="4" key="1">
    <citation type="submission" date="2021-11" db="EMBL/GenBank/DDBJ databases">
        <authorList>
            <person name="Schell T."/>
        </authorList>
    </citation>
    <scope>NUCLEOTIDE SEQUENCE</scope>
    <source>
        <strain evidence="4">M5</strain>
    </source>
</reference>
<comment type="caution">
    <text evidence="4">The sequence shown here is derived from an EMBL/GenBank/DDBJ whole genome shotgun (WGS) entry which is preliminary data.</text>
</comment>
<feature type="region of interest" description="Disordered" evidence="3">
    <location>
        <begin position="341"/>
        <end position="360"/>
    </location>
</feature>
<evidence type="ECO:0000313" key="5">
    <source>
        <dbReference type="Proteomes" id="UP000789390"/>
    </source>
</evidence>
<dbReference type="InterPro" id="IPR039902">
    <property type="entry name" value="CCDC148/CCDC112"/>
</dbReference>
<proteinExistence type="predicted"/>
<dbReference type="EMBL" id="CAKKLH010000300">
    <property type="protein sequence ID" value="CAH0110138.1"/>
    <property type="molecule type" value="Genomic_DNA"/>
</dbReference>
<dbReference type="AlphaFoldDB" id="A0A8J2WNT8"/>
<dbReference type="PANTHER" id="PTHR21549:SF0">
    <property type="entry name" value="COILED-COIL DOMAIN-CONTAINING PROTEIN 112"/>
    <property type="match status" value="1"/>
</dbReference>
<dbReference type="Proteomes" id="UP000789390">
    <property type="component" value="Unassembled WGS sequence"/>
</dbReference>
<name>A0A8J2WNT8_9CRUS</name>
<evidence type="ECO:0000256" key="3">
    <source>
        <dbReference type="SAM" id="MobiDB-lite"/>
    </source>
</evidence>
<evidence type="ECO:0000313" key="4">
    <source>
        <dbReference type="EMBL" id="CAH0110138.1"/>
    </source>
</evidence>
<organism evidence="4 5">
    <name type="scientific">Daphnia galeata</name>
    <dbReference type="NCBI Taxonomy" id="27404"/>
    <lineage>
        <taxon>Eukaryota</taxon>
        <taxon>Metazoa</taxon>
        <taxon>Ecdysozoa</taxon>
        <taxon>Arthropoda</taxon>
        <taxon>Crustacea</taxon>
        <taxon>Branchiopoda</taxon>
        <taxon>Diplostraca</taxon>
        <taxon>Cladocera</taxon>
        <taxon>Anomopoda</taxon>
        <taxon>Daphniidae</taxon>
        <taxon>Daphnia</taxon>
    </lineage>
</organism>
<dbReference type="OrthoDB" id="2152435at2759"/>
<evidence type="ECO:0000256" key="1">
    <source>
        <dbReference type="ARBA" id="ARBA00023054"/>
    </source>
</evidence>
<feature type="coiled-coil region" evidence="2">
    <location>
        <begin position="169"/>
        <end position="272"/>
    </location>
</feature>
<protein>
    <recommendedName>
        <fullName evidence="6">Coiled-coil domain-containing protein</fullName>
    </recommendedName>
</protein>